<evidence type="ECO:0000313" key="4">
    <source>
        <dbReference type="Proteomes" id="UP000250369"/>
    </source>
</evidence>
<evidence type="ECO:0000259" key="2">
    <source>
        <dbReference type="Pfam" id="PF12571"/>
    </source>
</evidence>
<feature type="domain" description="Phage tail fibre protein N-terminal" evidence="2">
    <location>
        <begin position="5"/>
        <end position="104"/>
    </location>
</feature>
<proteinExistence type="predicted"/>
<evidence type="ECO:0000313" key="3">
    <source>
        <dbReference type="EMBL" id="RAV20843.1"/>
    </source>
</evidence>
<dbReference type="OrthoDB" id="9810174at2"/>
<evidence type="ECO:0000256" key="1">
    <source>
        <dbReference type="SAM" id="MobiDB-lite"/>
    </source>
</evidence>
<dbReference type="InterPro" id="IPR022225">
    <property type="entry name" value="Phage_tail_fibre_N"/>
</dbReference>
<name>A0A329MQ29_9BACL</name>
<comment type="caution">
    <text evidence="3">The sequence shown here is derived from an EMBL/GenBank/DDBJ whole genome shotgun (WGS) entry which is preliminary data.</text>
</comment>
<reference evidence="3 4" key="1">
    <citation type="journal article" date="2009" name="Int. J. Syst. Evol. Microbiol.">
        <title>Paenibacillus contaminans sp. nov., isolated from a contaminated laboratory plate.</title>
        <authorList>
            <person name="Chou J.H."/>
            <person name="Lee J.H."/>
            <person name="Lin M.C."/>
            <person name="Chang P.S."/>
            <person name="Arun A.B."/>
            <person name="Young C.C."/>
            <person name="Chen W.M."/>
        </authorList>
    </citation>
    <scope>NUCLEOTIDE SEQUENCE [LARGE SCALE GENOMIC DNA]</scope>
    <source>
        <strain evidence="3 4">CKOBP-6</strain>
    </source>
</reference>
<dbReference type="Proteomes" id="UP000250369">
    <property type="component" value="Unassembled WGS sequence"/>
</dbReference>
<sequence>MHPGAIITSIGLDKLARATLQKPLFITQLALGDGGAEANPALMPTMTALANEKWRGAASPPIRDPQSPGVLIFEAAIPPGSLSFAAREQALFDAEGDMIAIERIQGIEDRSRSAAEGDMRVSEQAKGVDDRSRDDAEGDLIASKQAKGIDRLDLDAGAGDNFAVRFRFPLETAAQAALFAPQEFANGRPFSSKASTCTGKCTQCEREIAGSSRSCI</sequence>
<feature type="region of interest" description="Disordered" evidence="1">
    <location>
        <begin position="110"/>
        <end position="135"/>
    </location>
</feature>
<accession>A0A329MQ29</accession>
<protein>
    <recommendedName>
        <fullName evidence="2">Phage tail fibre protein N-terminal domain-containing protein</fullName>
    </recommendedName>
</protein>
<organism evidence="3 4">
    <name type="scientific">Paenibacillus contaminans</name>
    <dbReference type="NCBI Taxonomy" id="450362"/>
    <lineage>
        <taxon>Bacteria</taxon>
        <taxon>Bacillati</taxon>
        <taxon>Bacillota</taxon>
        <taxon>Bacilli</taxon>
        <taxon>Bacillales</taxon>
        <taxon>Paenibacillaceae</taxon>
        <taxon>Paenibacillus</taxon>
    </lineage>
</organism>
<dbReference type="AlphaFoldDB" id="A0A329MQ29"/>
<gene>
    <name evidence="3" type="ORF">DQG23_12170</name>
</gene>
<dbReference type="Pfam" id="PF12571">
    <property type="entry name" value="Phage_tail_fib"/>
    <property type="match status" value="1"/>
</dbReference>
<dbReference type="EMBL" id="QMFB01000006">
    <property type="protein sequence ID" value="RAV20843.1"/>
    <property type="molecule type" value="Genomic_DNA"/>
</dbReference>
<keyword evidence="4" id="KW-1185">Reference proteome</keyword>
<dbReference type="RefSeq" id="WP_113031122.1">
    <property type="nucleotide sequence ID" value="NZ_QMFB01000006.1"/>
</dbReference>